<dbReference type="PANTHER" id="PTHR42680">
    <property type="entry name" value="DCTP DEAMINASE"/>
    <property type="match status" value="1"/>
</dbReference>
<evidence type="ECO:0000256" key="1">
    <source>
        <dbReference type="ARBA" id="ARBA00022801"/>
    </source>
</evidence>
<gene>
    <name evidence="3" type="ordered locus">ASAC_0770</name>
</gene>
<dbReference type="STRING" id="666510.ASAC_0770"/>
<keyword evidence="2" id="KW-0546">Nucleotide metabolism</keyword>
<sequence>MQGLAVPGHAARSYIRDSVDEQVQPAGVDIRLGEVMEFLNEGELRASSKRLPDVRPVKPVDGLYRLQPGAYKIRFLDVVAVPPDAVGICYPRSTLLRMGVTISCAVWDPGYTGRGEALMIVANPHGAVIEQGARVAQMVFIRLESRPSSLYRGSYQGENL</sequence>
<dbReference type="HOGENOM" id="CLU_103451_2_0_2"/>
<evidence type="ECO:0000313" key="4">
    <source>
        <dbReference type="Proteomes" id="UP000000346"/>
    </source>
</evidence>
<reference evidence="3 4" key="1">
    <citation type="journal article" date="2010" name="Appl. Environ. Microbiol.">
        <title>The genome sequence of the crenarchaeon Acidilobus saccharovorans supports a new order, Acidilobales, and suggests an important ecological role in terrestrial acidic hot springs.</title>
        <authorList>
            <person name="Mardanov A.V."/>
            <person name="Svetlitchnyi V.A."/>
            <person name="Beletsky A.V."/>
            <person name="Prokofeva M.I."/>
            <person name="Bonch-Osmolovskaya E.A."/>
            <person name="Ravin N.V."/>
            <person name="Skryabin K.G."/>
        </authorList>
    </citation>
    <scope>NUCLEOTIDE SEQUENCE [LARGE SCALE GENOMIC DNA]</scope>
    <source>
        <strain evidence="4">DSM 16705 / JCM 18335 / VKM B-2471 / 345-15</strain>
    </source>
</reference>
<evidence type="ECO:0000313" key="3">
    <source>
        <dbReference type="EMBL" id="ADL19176.1"/>
    </source>
</evidence>
<accession>D9Q1I8</accession>
<dbReference type="EMBL" id="CP001742">
    <property type="protein sequence ID" value="ADL19176.1"/>
    <property type="molecule type" value="Genomic_DNA"/>
</dbReference>
<name>D9Q1I8_ACIS3</name>
<dbReference type="InterPro" id="IPR033704">
    <property type="entry name" value="dUTPase_trimeric"/>
</dbReference>
<dbReference type="GO" id="GO:0008829">
    <property type="term" value="F:dCTP deaminase activity"/>
    <property type="evidence" value="ECO:0007669"/>
    <property type="project" value="InterPro"/>
</dbReference>
<dbReference type="eggNOG" id="arCOG04048">
    <property type="taxonomic scope" value="Archaea"/>
</dbReference>
<dbReference type="InParanoid" id="D9Q1I8"/>
<dbReference type="PANTHER" id="PTHR42680:SF1">
    <property type="entry name" value="DEOXYURIDINE 5'-TRIPHOSPHATE NUCLEOTIDOHYDROLASE"/>
    <property type="match status" value="1"/>
</dbReference>
<dbReference type="Gene3D" id="2.70.40.10">
    <property type="match status" value="1"/>
</dbReference>
<dbReference type="NCBIfam" id="NF002598">
    <property type="entry name" value="PRK02253.1"/>
    <property type="match status" value="1"/>
</dbReference>
<keyword evidence="1 3" id="KW-0378">Hydrolase</keyword>
<dbReference type="Pfam" id="PF22769">
    <property type="entry name" value="DCD"/>
    <property type="match status" value="1"/>
</dbReference>
<protein>
    <submittedName>
        <fullName evidence="3">Probable deoxyuridine 5'-triphosphate nucleotidohydrolase</fullName>
    </submittedName>
</protein>
<dbReference type="SUPFAM" id="SSF51283">
    <property type="entry name" value="dUTPase-like"/>
    <property type="match status" value="1"/>
</dbReference>
<dbReference type="Proteomes" id="UP000000346">
    <property type="component" value="Chromosome"/>
</dbReference>
<dbReference type="KEGG" id="asc:ASAC_0770"/>
<dbReference type="AlphaFoldDB" id="D9Q1I8"/>
<dbReference type="GO" id="GO:0006229">
    <property type="term" value="P:dUTP biosynthetic process"/>
    <property type="evidence" value="ECO:0007669"/>
    <property type="project" value="InterPro"/>
</dbReference>
<proteinExistence type="predicted"/>
<evidence type="ECO:0000256" key="2">
    <source>
        <dbReference type="ARBA" id="ARBA00023080"/>
    </source>
</evidence>
<dbReference type="CDD" id="cd07557">
    <property type="entry name" value="trimeric_dUTPase"/>
    <property type="match status" value="1"/>
</dbReference>
<organism evidence="3 4">
    <name type="scientific">Acidilobus saccharovorans (strain DSM 16705 / JCM 18335 / VKM B-2471 / 345-15)</name>
    <dbReference type="NCBI Taxonomy" id="666510"/>
    <lineage>
        <taxon>Archaea</taxon>
        <taxon>Thermoproteota</taxon>
        <taxon>Thermoprotei</taxon>
        <taxon>Acidilobales</taxon>
        <taxon>Acidilobaceae</taxon>
        <taxon>Acidilobus</taxon>
    </lineage>
</organism>
<dbReference type="RefSeq" id="WP_013266688.1">
    <property type="nucleotide sequence ID" value="NC_014374.1"/>
</dbReference>
<dbReference type="GeneID" id="9499005"/>
<keyword evidence="4" id="KW-1185">Reference proteome</keyword>
<dbReference type="InterPro" id="IPR011962">
    <property type="entry name" value="dCTP_deaminase"/>
</dbReference>
<dbReference type="InterPro" id="IPR036157">
    <property type="entry name" value="dUTPase-like_sf"/>
</dbReference>